<evidence type="ECO:0000313" key="14">
    <source>
        <dbReference type="Proteomes" id="UP000663879"/>
    </source>
</evidence>
<dbReference type="InterPro" id="IPR033116">
    <property type="entry name" value="TRYPSIN_SER"/>
</dbReference>
<organism evidence="13 14">
    <name type="scientific">Brachionus calyciflorus</name>
    <dbReference type="NCBI Taxonomy" id="104777"/>
    <lineage>
        <taxon>Eukaryota</taxon>
        <taxon>Metazoa</taxon>
        <taxon>Spiralia</taxon>
        <taxon>Gnathifera</taxon>
        <taxon>Rotifera</taxon>
        <taxon>Eurotatoria</taxon>
        <taxon>Monogononta</taxon>
        <taxon>Pseudotrocha</taxon>
        <taxon>Ploima</taxon>
        <taxon>Brachionidae</taxon>
        <taxon>Brachionus</taxon>
    </lineage>
</organism>
<dbReference type="Proteomes" id="UP000663879">
    <property type="component" value="Unassembled WGS sequence"/>
</dbReference>
<dbReference type="GO" id="GO:0006508">
    <property type="term" value="P:proteolysis"/>
    <property type="evidence" value="ECO:0007669"/>
    <property type="project" value="UniProtKB-KW"/>
</dbReference>
<dbReference type="Pfam" id="PF00089">
    <property type="entry name" value="Trypsin"/>
    <property type="match status" value="1"/>
</dbReference>
<keyword evidence="4" id="KW-0732">Signal</keyword>
<dbReference type="InterPro" id="IPR043504">
    <property type="entry name" value="Peptidase_S1_PA_chymotrypsin"/>
</dbReference>
<dbReference type="GO" id="GO:0004252">
    <property type="term" value="F:serine-type endopeptidase activity"/>
    <property type="evidence" value="ECO:0007669"/>
    <property type="project" value="InterPro"/>
</dbReference>
<comment type="caution">
    <text evidence="13">The sequence shown here is derived from an EMBL/GenBank/DDBJ whole genome shotgun (WGS) entry which is preliminary data.</text>
</comment>
<evidence type="ECO:0000256" key="1">
    <source>
        <dbReference type="ARBA" id="ARBA00004613"/>
    </source>
</evidence>
<dbReference type="CDD" id="cd00190">
    <property type="entry name" value="Tryp_SPc"/>
    <property type="match status" value="1"/>
</dbReference>
<evidence type="ECO:0000256" key="2">
    <source>
        <dbReference type="ARBA" id="ARBA00022525"/>
    </source>
</evidence>
<feature type="domain" description="Ig-like" evidence="12">
    <location>
        <begin position="249"/>
        <end position="341"/>
    </location>
</feature>
<dbReference type="PANTHER" id="PTHR24250">
    <property type="entry name" value="CHYMOTRYPSIN-RELATED"/>
    <property type="match status" value="1"/>
</dbReference>
<dbReference type="PROSITE" id="PS00134">
    <property type="entry name" value="TRYPSIN_HIS"/>
    <property type="match status" value="1"/>
</dbReference>
<keyword evidence="8" id="KW-1015">Disulfide bond</keyword>
<keyword evidence="10" id="KW-0812">Transmembrane</keyword>
<evidence type="ECO:0000259" key="11">
    <source>
        <dbReference type="PROSITE" id="PS50240"/>
    </source>
</evidence>
<comment type="subcellular location">
    <subcellularLocation>
        <location evidence="1">Secreted</location>
    </subcellularLocation>
</comment>
<evidence type="ECO:0000256" key="3">
    <source>
        <dbReference type="ARBA" id="ARBA00022670"/>
    </source>
</evidence>
<keyword evidence="3 9" id="KW-0645">Protease</keyword>
<evidence type="ECO:0000256" key="9">
    <source>
        <dbReference type="RuleBase" id="RU363034"/>
    </source>
</evidence>
<dbReference type="GO" id="GO:0005576">
    <property type="term" value="C:extracellular region"/>
    <property type="evidence" value="ECO:0007669"/>
    <property type="project" value="UniProtKB-SubCell"/>
</dbReference>
<evidence type="ECO:0000256" key="8">
    <source>
        <dbReference type="ARBA" id="ARBA00023157"/>
    </source>
</evidence>
<keyword evidence="5 9" id="KW-0378">Hydrolase</keyword>
<dbReference type="EMBL" id="CAJNOC010003967">
    <property type="protein sequence ID" value="CAF1004778.1"/>
    <property type="molecule type" value="Genomic_DNA"/>
</dbReference>
<dbReference type="InterPro" id="IPR001254">
    <property type="entry name" value="Trypsin_dom"/>
</dbReference>
<dbReference type="InterPro" id="IPR007110">
    <property type="entry name" value="Ig-like_dom"/>
</dbReference>
<keyword evidence="6 9" id="KW-0720">Serine protease</keyword>
<sequence>MRRRTLKEEIPEDKDKANENELIPSNNLNFLVKISLVLLLIIILMLSSLLFSSVKITNKPSQKLKSDILIINSNSTKKSNYKNYEQESCGVSYYENSIPLLRIINGIDANPHSQPWIISLRTVSSPGYLSSHICGGSLISDQHVLTAAHCVTDLTPETAAVLVGLHNLDSITKDNYYPVESISIHEEYTGSSSNYIANDIAVIKLSNPIERSDKVQTICLPNSDESIVDNDLIASGWGNINDGFESQLPENLQTTKLRVINGDPVCDEIGDWDINTVLCTIQPGENPFSNVCFGDSGGPLTKQNNGLWTLYGVTSYVMVESDDQGRYKCKANKPSFYTNVAKFTDWIHDKMQL</sequence>
<dbReference type="OrthoDB" id="10061449at2759"/>
<dbReference type="PROSITE" id="PS50835">
    <property type="entry name" value="IG_LIKE"/>
    <property type="match status" value="1"/>
</dbReference>
<protein>
    <submittedName>
        <fullName evidence="13">Uncharacterized protein</fullName>
    </submittedName>
</protein>
<dbReference type="AlphaFoldDB" id="A0A814H4E6"/>
<proteinExistence type="predicted"/>
<evidence type="ECO:0000256" key="4">
    <source>
        <dbReference type="ARBA" id="ARBA00022729"/>
    </source>
</evidence>
<feature type="transmembrane region" description="Helical" evidence="10">
    <location>
        <begin position="30"/>
        <end position="51"/>
    </location>
</feature>
<name>A0A814H4E6_9BILA</name>
<dbReference type="InterPro" id="IPR001314">
    <property type="entry name" value="Peptidase_S1A"/>
</dbReference>
<dbReference type="PROSITE" id="PS50240">
    <property type="entry name" value="TRYPSIN_DOM"/>
    <property type="match status" value="1"/>
</dbReference>
<dbReference type="SUPFAM" id="SSF50494">
    <property type="entry name" value="Trypsin-like serine proteases"/>
    <property type="match status" value="1"/>
</dbReference>
<dbReference type="PRINTS" id="PR00722">
    <property type="entry name" value="CHYMOTRYPSIN"/>
</dbReference>
<reference evidence="13" key="1">
    <citation type="submission" date="2021-02" db="EMBL/GenBank/DDBJ databases">
        <authorList>
            <person name="Nowell W R."/>
        </authorList>
    </citation>
    <scope>NUCLEOTIDE SEQUENCE</scope>
    <source>
        <strain evidence="13">Ploen Becks lab</strain>
    </source>
</reference>
<evidence type="ECO:0000256" key="7">
    <source>
        <dbReference type="ARBA" id="ARBA00023145"/>
    </source>
</evidence>
<keyword evidence="10" id="KW-1133">Transmembrane helix</keyword>
<dbReference type="InterPro" id="IPR009003">
    <property type="entry name" value="Peptidase_S1_PA"/>
</dbReference>
<evidence type="ECO:0000256" key="5">
    <source>
        <dbReference type="ARBA" id="ARBA00022801"/>
    </source>
</evidence>
<evidence type="ECO:0000256" key="10">
    <source>
        <dbReference type="SAM" id="Phobius"/>
    </source>
</evidence>
<keyword evidence="14" id="KW-1185">Reference proteome</keyword>
<evidence type="ECO:0000256" key="6">
    <source>
        <dbReference type="ARBA" id="ARBA00022825"/>
    </source>
</evidence>
<dbReference type="SMART" id="SM00020">
    <property type="entry name" value="Tryp_SPc"/>
    <property type="match status" value="1"/>
</dbReference>
<dbReference type="FunFam" id="2.40.10.10:FF:000146">
    <property type="entry name" value="Serine protease 53"/>
    <property type="match status" value="1"/>
</dbReference>
<gene>
    <name evidence="13" type="ORF">OXX778_LOCUS16595</name>
</gene>
<dbReference type="Gene3D" id="2.40.10.10">
    <property type="entry name" value="Trypsin-like serine proteases"/>
    <property type="match status" value="1"/>
</dbReference>
<keyword evidence="10" id="KW-0472">Membrane</keyword>
<feature type="domain" description="Peptidase S1" evidence="11">
    <location>
        <begin position="103"/>
        <end position="352"/>
    </location>
</feature>
<keyword evidence="2" id="KW-0964">Secreted</keyword>
<dbReference type="PROSITE" id="PS00135">
    <property type="entry name" value="TRYPSIN_SER"/>
    <property type="match status" value="1"/>
</dbReference>
<accession>A0A814H4E6</accession>
<dbReference type="InterPro" id="IPR018114">
    <property type="entry name" value="TRYPSIN_HIS"/>
</dbReference>
<keyword evidence="7" id="KW-0865">Zymogen</keyword>
<evidence type="ECO:0000313" key="13">
    <source>
        <dbReference type="EMBL" id="CAF1004778.1"/>
    </source>
</evidence>
<evidence type="ECO:0000259" key="12">
    <source>
        <dbReference type="PROSITE" id="PS50835"/>
    </source>
</evidence>